<sequence length="53" mass="5839">MNELRNDYGIATFEYSAGYRAAEASNGLDLFGGEMDGYDWLSEVASRLNGEVL</sequence>
<dbReference type="Proteomes" id="UP000490980">
    <property type="component" value="Unassembled WGS sequence"/>
</dbReference>
<keyword evidence="2" id="KW-1185">Reference proteome</keyword>
<dbReference type="RefSeq" id="WP_166948682.1">
    <property type="nucleotide sequence ID" value="NZ_CP077072.1"/>
</dbReference>
<evidence type="ECO:0000313" key="1">
    <source>
        <dbReference type="EMBL" id="NII07093.1"/>
    </source>
</evidence>
<protein>
    <submittedName>
        <fullName evidence="1">Uncharacterized protein</fullName>
    </submittedName>
</protein>
<evidence type="ECO:0000313" key="2">
    <source>
        <dbReference type="Proteomes" id="UP000490980"/>
    </source>
</evidence>
<accession>A0A7X5UAW2</accession>
<name>A0A7X5UAW2_9GAMM</name>
<comment type="caution">
    <text evidence="1">The sequence shown here is derived from an EMBL/GenBank/DDBJ whole genome shotgun (WGS) entry which is preliminary data.</text>
</comment>
<proteinExistence type="predicted"/>
<dbReference type="EMBL" id="JAARLZ010000006">
    <property type="protein sequence ID" value="NII07093.1"/>
    <property type="molecule type" value="Genomic_DNA"/>
</dbReference>
<organism evidence="1 2">
    <name type="scientific">Luteibacter anthropi</name>
    <dbReference type="NCBI Taxonomy" id="564369"/>
    <lineage>
        <taxon>Bacteria</taxon>
        <taxon>Pseudomonadati</taxon>
        <taxon>Pseudomonadota</taxon>
        <taxon>Gammaproteobacteria</taxon>
        <taxon>Lysobacterales</taxon>
        <taxon>Rhodanobacteraceae</taxon>
        <taxon>Luteibacter</taxon>
    </lineage>
</organism>
<gene>
    <name evidence="1" type="ORF">HBF25_11905</name>
</gene>
<reference evidence="1 2" key="1">
    <citation type="submission" date="2020-03" db="EMBL/GenBank/DDBJ databases">
        <authorList>
            <person name="Lai Q."/>
        </authorList>
    </citation>
    <scope>NUCLEOTIDE SEQUENCE [LARGE SCALE GENOMIC DNA]</scope>
    <source>
        <strain evidence="1 2">CCUG 25036</strain>
    </source>
</reference>
<dbReference type="AlphaFoldDB" id="A0A7X5UAW2"/>